<dbReference type="PANTHER" id="PTHR31234:SF2">
    <property type="entry name" value="OS05G0199100 PROTEIN"/>
    <property type="match status" value="1"/>
</dbReference>
<protein>
    <recommendedName>
        <fullName evidence="6">Late embryogenesis abundant protein LEA-2 subgroup domain-containing protein</fullName>
    </recommendedName>
</protein>
<dbReference type="PANTHER" id="PTHR31234">
    <property type="entry name" value="LATE EMBRYOGENESIS ABUNDANT (LEA) HYDROXYPROLINE-RICH GLYCOPROTEIN FAMILY"/>
    <property type="match status" value="1"/>
</dbReference>
<dbReference type="EMBL" id="JAFCIX010000145">
    <property type="protein sequence ID" value="KAH6597354.1"/>
    <property type="molecule type" value="Genomic_DNA"/>
</dbReference>
<organism evidence="4 5">
    <name type="scientific">Batrachochytrium salamandrivorans</name>
    <dbReference type="NCBI Taxonomy" id="1357716"/>
    <lineage>
        <taxon>Eukaryota</taxon>
        <taxon>Fungi</taxon>
        <taxon>Fungi incertae sedis</taxon>
        <taxon>Chytridiomycota</taxon>
        <taxon>Chytridiomycota incertae sedis</taxon>
        <taxon>Chytridiomycetes</taxon>
        <taxon>Rhizophydiales</taxon>
        <taxon>Rhizophydiales incertae sedis</taxon>
        <taxon>Batrachochytrium</taxon>
    </lineage>
</organism>
<gene>
    <name evidence="4" type="ORF">BASA50_004494</name>
</gene>
<keyword evidence="5" id="KW-1185">Reference proteome</keyword>
<name>A0ABQ8FFC5_9FUNG</name>
<reference evidence="4 5" key="1">
    <citation type="submission" date="2021-02" db="EMBL/GenBank/DDBJ databases">
        <title>Variation within the Batrachochytrium salamandrivorans European outbreak.</title>
        <authorList>
            <person name="Kelly M."/>
            <person name="Pasmans F."/>
            <person name="Shea T.P."/>
            <person name="Munoz J.F."/>
            <person name="Carranza S."/>
            <person name="Cuomo C.A."/>
            <person name="Martel A."/>
        </authorList>
    </citation>
    <scope>NUCLEOTIDE SEQUENCE [LARGE SCALE GENOMIC DNA]</scope>
    <source>
        <strain evidence="4 5">AMFP18/2</strain>
    </source>
</reference>
<evidence type="ECO:0000313" key="4">
    <source>
        <dbReference type="EMBL" id="KAH6597354.1"/>
    </source>
</evidence>
<dbReference type="InterPro" id="IPR044839">
    <property type="entry name" value="NDR1-like"/>
</dbReference>
<keyword evidence="2 3" id="KW-0472">Membrane</keyword>
<evidence type="ECO:0000256" key="1">
    <source>
        <dbReference type="ARBA" id="ARBA00004370"/>
    </source>
</evidence>
<evidence type="ECO:0000256" key="2">
    <source>
        <dbReference type="ARBA" id="ARBA00023136"/>
    </source>
</evidence>
<sequence length="666" mass="72397">MTQHTISNTIHNNLNTVDLGNDTIDYPPLSSSAAAAAVAANAIRAMSPGAAFELGANAGQLNSLDASDHLDSLCRPTINDHTYSMDMDAYDHDYFSYSNINNADRMDSNPVDYSYSVNPLPISDPSRIKDNYYYEEDPHSNTNDYQQQQQQQHLVMDGTRDFVTIGSTTTTTPPPLPHSLLPASSTTTSPPAVVASNPLLQHQSIYSPLDGGLYDRYSLLPAPTPSAASRHHQFAMVFGAGLETGPDKGGIEGVGLVKSPPLPPFSSSTTAVHPIHMGALVNNGIYPPSSSSSPFSTSNNYNYSNTNHNYGNDSAALYAVHPPMLHSDPLIAMTPPAFSHAYNGPPSTLGSNTTVVDDYTQAHRGLQQDPNDLYLSRGSANASPYQYGKQPFMSQQSNQVHPLHQHQHQKFPTITSYSPAMDHQGHHFDHDLDLDQELDTPKRHKGRYHLSAGCWIILSVFGTILAVVAILLGLYWPRPPSFTVVSTVPMSGLPTSSPSVQGGGTLFNTTFNLTFTVNNPNRFDLNLERIQVTSTLLISADRINGKSFFKGSPPLNLPSETRVPMGVGIKGYLVTTPNVDVQSNLFHQINIYTDPDPTKDPAVYELIDSCGLAGNAPRPMKASYRVNIDPGWLRLFGFNPVSFGTFLFGCSASLADAVRTKYNITQ</sequence>
<evidence type="ECO:0008006" key="6">
    <source>
        <dbReference type="Google" id="ProtNLM"/>
    </source>
</evidence>
<keyword evidence="3" id="KW-0812">Transmembrane</keyword>
<evidence type="ECO:0000313" key="5">
    <source>
        <dbReference type="Proteomes" id="UP001648503"/>
    </source>
</evidence>
<proteinExistence type="predicted"/>
<comment type="subcellular location">
    <subcellularLocation>
        <location evidence="1">Membrane</location>
    </subcellularLocation>
</comment>
<dbReference type="Proteomes" id="UP001648503">
    <property type="component" value="Unassembled WGS sequence"/>
</dbReference>
<accession>A0ABQ8FFC5</accession>
<evidence type="ECO:0000256" key="3">
    <source>
        <dbReference type="SAM" id="Phobius"/>
    </source>
</evidence>
<comment type="caution">
    <text evidence="4">The sequence shown here is derived from an EMBL/GenBank/DDBJ whole genome shotgun (WGS) entry which is preliminary data.</text>
</comment>
<keyword evidence="3" id="KW-1133">Transmembrane helix</keyword>
<feature type="transmembrane region" description="Helical" evidence="3">
    <location>
        <begin position="452"/>
        <end position="476"/>
    </location>
</feature>